<dbReference type="InterPro" id="IPR036291">
    <property type="entry name" value="NAD(P)-bd_dom_sf"/>
</dbReference>
<evidence type="ECO:0000256" key="2">
    <source>
        <dbReference type="SAM" id="Coils"/>
    </source>
</evidence>
<keyword evidence="1" id="KW-0560">Oxidoreductase</keyword>
<sequence length="561" mass="62884">MSLMQQFQSLSMKDREGRLKVARRDSERCVRELKRDRTELERKEKQLMLNLRHQLKVGDLPKAQMIAKQLQCFRNISDKNFERSIYIQTQAQIRFSNHKINQATIESLKGLRFANKRETFDTVTKRDKKYKYEKNIQEAMENIMNESFEEVFEELDEESGTRVYGDAQLEAIYKEALDPKLTVRDYIMNQNDPLDKSGEADTLEAGITIPTTEVSSDMLKRLIFNDKAVVRQLGLNRGQPIQLGTVALEGNDRCFVAFSAADSLKDQGIDNDSVVWVHYLVVGGTQGIGKATAISLGSLGASVSVVGRNKDRGNQVVSELQSKSASTQSFQFYSLDVTSISKVKQFCQDFKNRNAKLDGMVLCAGGLNFGPRRVTSESLELTFAMNYLSRFSLIKNLIDILEKGNGRVVNCLGAGNGTAIDADDLQLEKESYVPFFIRAASQHATMTDITTREFASRYPKVLNYHLFPGIVNTNGLANQGFPQVLTYLQGMFGWIVAQDPKNVGELITYILTSDEFGKSENNGGLVSPSGSLMKPNKFIVEGGKELGSKIFDYADNLETEL</sequence>
<dbReference type="Pfam" id="PF00106">
    <property type="entry name" value="adh_short"/>
    <property type="match status" value="1"/>
</dbReference>
<keyword evidence="4" id="KW-1185">Reference proteome</keyword>
<keyword evidence="2" id="KW-0175">Coiled coil</keyword>
<dbReference type="PANTHER" id="PTHR47534:SF3">
    <property type="entry name" value="ALCOHOL DEHYDROGENASE-LIKE C-TERMINAL DOMAIN-CONTAINING PROTEIN"/>
    <property type="match status" value="1"/>
</dbReference>
<dbReference type="Proteomes" id="UP001210925">
    <property type="component" value="Unassembled WGS sequence"/>
</dbReference>
<feature type="coiled-coil region" evidence="2">
    <location>
        <begin position="23"/>
        <end position="50"/>
    </location>
</feature>
<dbReference type="Gene3D" id="6.10.140.1230">
    <property type="match status" value="1"/>
</dbReference>
<gene>
    <name evidence="3" type="ORF">HK103_005153</name>
</gene>
<protein>
    <submittedName>
        <fullName evidence="3">Uncharacterized protein</fullName>
    </submittedName>
</protein>
<organism evidence="3 4">
    <name type="scientific">Boothiomyces macroporosus</name>
    <dbReference type="NCBI Taxonomy" id="261099"/>
    <lineage>
        <taxon>Eukaryota</taxon>
        <taxon>Fungi</taxon>
        <taxon>Fungi incertae sedis</taxon>
        <taxon>Chytridiomycota</taxon>
        <taxon>Chytridiomycota incertae sedis</taxon>
        <taxon>Chytridiomycetes</taxon>
        <taxon>Rhizophydiales</taxon>
        <taxon>Terramycetaceae</taxon>
        <taxon>Boothiomyces</taxon>
    </lineage>
</organism>
<dbReference type="AlphaFoldDB" id="A0AAD5Y7Z1"/>
<dbReference type="Gene3D" id="3.40.50.720">
    <property type="entry name" value="NAD(P)-binding Rossmann-like Domain"/>
    <property type="match status" value="1"/>
</dbReference>
<dbReference type="SUPFAM" id="SSF51735">
    <property type="entry name" value="NAD(P)-binding Rossmann-fold domains"/>
    <property type="match status" value="1"/>
</dbReference>
<reference evidence="3" key="1">
    <citation type="submission" date="2020-05" db="EMBL/GenBank/DDBJ databases">
        <title>Phylogenomic resolution of chytrid fungi.</title>
        <authorList>
            <person name="Stajich J.E."/>
            <person name="Amses K."/>
            <person name="Simmons R."/>
            <person name="Seto K."/>
            <person name="Myers J."/>
            <person name="Bonds A."/>
            <person name="Quandt C.A."/>
            <person name="Barry K."/>
            <person name="Liu P."/>
            <person name="Grigoriev I."/>
            <person name="Longcore J.E."/>
            <person name="James T.Y."/>
        </authorList>
    </citation>
    <scope>NUCLEOTIDE SEQUENCE</scope>
    <source>
        <strain evidence="3">PLAUS21</strain>
    </source>
</reference>
<name>A0AAD5Y7Z1_9FUNG</name>
<comment type="caution">
    <text evidence="3">The sequence shown here is derived from an EMBL/GenBank/DDBJ whole genome shotgun (WGS) entry which is preliminary data.</text>
</comment>
<accession>A0AAD5Y7Z1</accession>
<evidence type="ECO:0000313" key="4">
    <source>
        <dbReference type="Proteomes" id="UP001210925"/>
    </source>
</evidence>
<dbReference type="EMBL" id="JADGKB010000046">
    <property type="protein sequence ID" value="KAJ3256779.1"/>
    <property type="molecule type" value="Genomic_DNA"/>
</dbReference>
<dbReference type="GO" id="GO:0016491">
    <property type="term" value="F:oxidoreductase activity"/>
    <property type="evidence" value="ECO:0007669"/>
    <property type="project" value="UniProtKB-KW"/>
</dbReference>
<dbReference type="InterPro" id="IPR052228">
    <property type="entry name" value="Sec_Metab_Biosynth_Oxidored"/>
</dbReference>
<dbReference type="PANTHER" id="PTHR47534">
    <property type="entry name" value="YALI0E05731P"/>
    <property type="match status" value="1"/>
</dbReference>
<dbReference type="InterPro" id="IPR002347">
    <property type="entry name" value="SDR_fam"/>
</dbReference>
<evidence type="ECO:0000313" key="3">
    <source>
        <dbReference type="EMBL" id="KAJ3256779.1"/>
    </source>
</evidence>
<proteinExistence type="predicted"/>
<evidence type="ECO:0000256" key="1">
    <source>
        <dbReference type="ARBA" id="ARBA00023002"/>
    </source>
</evidence>